<accession>A0ABN6H3B1</accession>
<sequence length="216" mass="22688">MRFPSSLLAVTAIVFGSSLTTEAATILNGAPSYTTNATMAADLEYGPGGPDIFLAATVTTSGGTLRSIEFTGQDSSDAFLPDFAIAILLPNGPAGGPGSLVAESETTLYNRTRINPTVRRFTYQVDLDTEIVLADGTYFLAIVNVEPGSDFVMEMLNTGSGQAHQSTTDLTSGYGSGVGRMMRLSGADTRYDPVPEPSAFVLAAFGGVLLLRRRRA</sequence>
<evidence type="ECO:0000313" key="3">
    <source>
        <dbReference type="Proteomes" id="UP001374893"/>
    </source>
</evidence>
<dbReference type="RefSeq" id="WP_338690710.1">
    <property type="nucleotide sequence ID" value="NZ_AP024702.1"/>
</dbReference>
<name>A0ABN6H3B1_9BACT</name>
<feature type="chain" id="PRO_5045668097" description="PEP-CTERM protein-sorting domain-containing protein" evidence="1">
    <location>
        <begin position="24"/>
        <end position="216"/>
    </location>
</feature>
<dbReference type="EMBL" id="AP024702">
    <property type="protein sequence ID" value="BCX48115.1"/>
    <property type="molecule type" value="Genomic_DNA"/>
</dbReference>
<keyword evidence="1" id="KW-0732">Signal</keyword>
<evidence type="ECO:0008006" key="4">
    <source>
        <dbReference type="Google" id="ProtNLM"/>
    </source>
</evidence>
<proteinExistence type="predicted"/>
<gene>
    <name evidence="2" type="ORF">HAHE_20230</name>
</gene>
<evidence type="ECO:0000256" key="1">
    <source>
        <dbReference type="SAM" id="SignalP"/>
    </source>
</evidence>
<feature type="signal peptide" evidence="1">
    <location>
        <begin position="1"/>
        <end position="23"/>
    </location>
</feature>
<protein>
    <recommendedName>
        <fullName evidence="4">PEP-CTERM protein-sorting domain-containing protein</fullName>
    </recommendedName>
</protein>
<reference evidence="2 3" key="1">
    <citation type="submission" date="2021-06" db="EMBL/GenBank/DDBJ databases">
        <title>Complete genome of Haloferula helveola possessing various polysaccharide degrading enzymes.</title>
        <authorList>
            <person name="Takami H."/>
            <person name="Huang C."/>
            <person name="Hamasaki K."/>
        </authorList>
    </citation>
    <scope>NUCLEOTIDE SEQUENCE [LARGE SCALE GENOMIC DNA]</scope>
    <source>
        <strain evidence="2 3">CN-1</strain>
    </source>
</reference>
<evidence type="ECO:0000313" key="2">
    <source>
        <dbReference type="EMBL" id="BCX48115.1"/>
    </source>
</evidence>
<dbReference type="Proteomes" id="UP001374893">
    <property type="component" value="Chromosome"/>
</dbReference>
<organism evidence="2 3">
    <name type="scientific">Haloferula helveola</name>
    <dbReference type="NCBI Taxonomy" id="490095"/>
    <lineage>
        <taxon>Bacteria</taxon>
        <taxon>Pseudomonadati</taxon>
        <taxon>Verrucomicrobiota</taxon>
        <taxon>Verrucomicrobiia</taxon>
        <taxon>Verrucomicrobiales</taxon>
        <taxon>Verrucomicrobiaceae</taxon>
        <taxon>Haloferula</taxon>
    </lineage>
</organism>
<keyword evidence="3" id="KW-1185">Reference proteome</keyword>